<dbReference type="AlphaFoldDB" id="A0A372IRP5"/>
<dbReference type="InterPro" id="IPR001173">
    <property type="entry name" value="Glyco_trans_2-like"/>
</dbReference>
<sequence length="270" mass="31012">MTSELPLVSVLFVTYKRFDLLAQTVEAFRRNTDYPSLELVIADDGSGEEIQAKIRTLPADLFALAPRNQGLGANNNNGIRHCTGKYIFMVQDDWVCQGPRDYLRQAIQVMEENPQVGLINFGGAPHPADKNMRLSGSSEPCYATPKPYEDGRIEYFLYSDQPHIQSRAALDHVGLYKEDRDMEECEIDYNHRWKNQTAFLTAVFPAWYMKAFSNEGQQQSFRTTRFRYKVQGFLQPAKPMLEKFAPGLVRSGKQMVQSTLRWLERRGVVR</sequence>
<evidence type="ECO:0000313" key="2">
    <source>
        <dbReference type="EMBL" id="RFU17564.1"/>
    </source>
</evidence>
<protein>
    <submittedName>
        <fullName evidence="2">Glycosyltransferase family 2 protein</fullName>
    </submittedName>
</protein>
<dbReference type="PANTHER" id="PTHR43685:SF3">
    <property type="entry name" value="SLR2126 PROTEIN"/>
    <property type="match status" value="1"/>
</dbReference>
<proteinExistence type="predicted"/>
<dbReference type="InterPro" id="IPR029044">
    <property type="entry name" value="Nucleotide-diphossugar_trans"/>
</dbReference>
<dbReference type="EMBL" id="QVQT01000002">
    <property type="protein sequence ID" value="RFU17564.1"/>
    <property type="molecule type" value="Genomic_DNA"/>
</dbReference>
<keyword evidence="2" id="KW-0808">Transferase</keyword>
<reference evidence="2 3" key="1">
    <citation type="submission" date="2018-08" db="EMBL/GenBank/DDBJ databases">
        <title>Acidipila sp. 4G-K13, an acidobacterium isolated from forest soil.</title>
        <authorList>
            <person name="Gao Z.-H."/>
            <person name="Qiu L.-H."/>
        </authorList>
    </citation>
    <scope>NUCLEOTIDE SEQUENCE [LARGE SCALE GENOMIC DNA]</scope>
    <source>
        <strain evidence="2 3">4G-K13</strain>
    </source>
</reference>
<comment type="caution">
    <text evidence="2">The sequence shown here is derived from an EMBL/GenBank/DDBJ whole genome shotgun (WGS) entry which is preliminary data.</text>
</comment>
<name>A0A372IRP5_9BACT</name>
<dbReference type="InterPro" id="IPR050834">
    <property type="entry name" value="Glycosyltransf_2"/>
</dbReference>
<accession>A0A372IRP5</accession>
<dbReference type="CDD" id="cd00761">
    <property type="entry name" value="Glyco_tranf_GTA_type"/>
    <property type="match status" value="1"/>
</dbReference>
<dbReference type="PANTHER" id="PTHR43685">
    <property type="entry name" value="GLYCOSYLTRANSFERASE"/>
    <property type="match status" value="1"/>
</dbReference>
<dbReference type="GO" id="GO:0016740">
    <property type="term" value="F:transferase activity"/>
    <property type="evidence" value="ECO:0007669"/>
    <property type="project" value="UniProtKB-KW"/>
</dbReference>
<dbReference type="SUPFAM" id="SSF53448">
    <property type="entry name" value="Nucleotide-diphospho-sugar transferases"/>
    <property type="match status" value="1"/>
</dbReference>
<keyword evidence="3" id="KW-1185">Reference proteome</keyword>
<gene>
    <name evidence="2" type="ORF">D0Y96_05350</name>
</gene>
<feature type="domain" description="Glycosyltransferase 2-like" evidence="1">
    <location>
        <begin position="9"/>
        <end position="116"/>
    </location>
</feature>
<dbReference type="RefSeq" id="WP_117298313.1">
    <property type="nucleotide sequence ID" value="NZ_QVQT02000002.1"/>
</dbReference>
<evidence type="ECO:0000313" key="3">
    <source>
        <dbReference type="Proteomes" id="UP000264702"/>
    </source>
</evidence>
<organism evidence="2 3">
    <name type="scientific">Paracidobacterium acidisoli</name>
    <dbReference type="NCBI Taxonomy" id="2303751"/>
    <lineage>
        <taxon>Bacteria</taxon>
        <taxon>Pseudomonadati</taxon>
        <taxon>Acidobacteriota</taxon>
        <taxon>Terriglobia</taxon>
        <taxon>Terriglobales</taxon>
        <taxon>Acidobacteriaceae</taxon>
        <taxon>Paracidobacterium</taxon>
    </lineage>
</organism>
<evidence type="ECO:0000259" key="1">
    <source>
        <dbReference type="Pfam" id="PF00535"/>
    </source>
</evidence>
<dbReference type="Proteomes" id="UP000264702">
    <property type="component" value="Unassembled WGS sequence"/>
</dbReference>
<dbReference type="Pfam" id="PF00535">
    <property type="entry name" value="Glycos_transf_2"/>
    <property type="match status" value="1"/>
</dbReference>
<dbReference type="Gene3D" id="3.90.550.10">
    <property type="entry name" value="Spore Coat Polysaccharide Biosynthesis Protein SpsA, Chain A"/>
    <property type="match status" value="1"/>
</dbReference>
<dbReference type="OrthoDB" id="9812327at2"/>